<feature type="compositionally biased region" description="Polar residues" evidence="1">
    <location>
        <begin position="46"/>
        <end position="55"/>
    </location>
</feature>
<name>A0A7R9IMX1_9NEOP</name>
<organism evidence="2">
    <name type="scientific">Timema tahoe</name>
    <dbReference type="NCBI Taxonomy" id="61484"/>
    <lineage>
        <taxon>Eukaryota</taxon>
        <taxon>Metazoa</taxon>
        <taxon>Ecdysozoa</taxon>
        <taxon>Arthropoda</taxon>
        <taxon>Hexapoda</taxon>
        <taxon>Insecta</taxon>
        <taxon>Pterygota</taxon>
        <taxon>Neoptera</taxon>
        <taxon>Polyneoptera</taxon>
        <taxon>Phasmatodea</taxon>
        <taxon>Timematodea</taxon>
        <taxon>Timematoidea</taxon>
        <taxon>Timematidae</taxon>
        <taxon>Timema</taxon>
    </lineage>
</organism>
<dbReference type="AlphaFoldDB" id="A0A7R9IMX1"/>
<evidence type="ECO:0000256" key="1">
    <source>
        <dbReference type="SAM" id="MobiDB-lite"/>
    </source>
</evidence>
<feature type="region of interest" description="Disordered" evidence="1">
    <location>
        <begin position="44"/>
        <end position="72"/>
    </location>
</feature>
<evidence type="ECO:0000313" key="2">
    <source>
        <dbReference type="EMBL" id="CAD7461379.1"/>
    </source>
</evidence>
<reference evidence="2" key="1">
    <citation type="submission" date="2020-11" db="EMBL/GenBank/DDBJ databases">
        <authorList>
            <person name="Tran Van P."/>
        </authorList>
    </citation>
    <scope>NUCLEOTIDE SEQUENCE</scope>
</reference>
<feature type="compositionally biased region" description="Basic and acidic residues" evidence="1">
    <location>
        <begin position="56"/>
        <end position="68"/>
    </location>
</feature>
<gene>
    <name evidence="2" type="ORF">TTEB3V08_LOCUS9291</name>
</gene>
<protein>
    <submittedName>
        <fullName evidence="2">Uncharacterized protein</fullName>
    </submittedName>
</protein>
<dbReference type="EMBL" id="OE004698">
    <property type="protein sequence ID" value="CAD7461379.1"/>
    <property type="molecule type" value="Genomic_DNA"/>
</dbReference>
<proteinExistence type="predicted"/>
<accession>A0A7R9IMX1</accession>
<sequence length="100" mass="11069">MFYDTVGCKVVMKDVESCKLEGSYQLCDFNINLNDVVQVMEKQVVDPSSSSTLNKDSSEETNKSEDKCSPPTPVMVTGVPQVFTNTGDGDWCAISVRQHR</sequence>